<dbReference type="AlphaFoldDB" id="R0GHN4"/>
<evidence type="ECO:0000256" key="1">
    <source>
        <dbReference type="ARBA" id="ARBA00005184"/>
    </source>
</evidence>
<dbReference type="GO" id="GO:0042545">
    <property type="term" value="P:cell wall modification"/>
    <property type="evidence" value="ECO:0007669"/>
    <property type="project" value="UniProtKB-UniRule"/>
</dbReference>
<dbReference type="PANTHER" id="PTHR31707">
    <property type="entry name" value="PECTINESTERASE"/>
    <property type="match status" value="1"/>
</dbReference>
<dbReference type="InterPro" id="IPR033131">
    <property type="entry name" value="Pectinesterase_Asp_AS"/>
</dbReference>
<organism evidence="11 12">
    <name type="scientific">Capsella rubella</name>
    <dbReference type="NCBI Taxonomy" id="81985"/>
    <lineage>
        <taxon>Eukaryota</taxon>
        <taxon>Viridiplantae</taxon>
        <taxon>Streptophyta</taxon>
        <taxon>Embryophyta</taxon>
        <taxon>Tracheophyta</taxon>
        <taxon>Spermatophyta</taxon>
        <taxon>Magnoliopsida</taxon>
        <taxon>eudicotyledons</taxon>
        <taxon>Gunneridae</taxon>
        <taxon>Pentapetalae</taxon>
        <taxon>rosids</taxon>
        <taxon>malvids</taxon>
        <taxon>Brassicales</taxon>
        <taxon>Brassicaceae</taxon>
        <taxon>Camelineae</taxon>
        <taxon>Capsella</taxon>
    </lineage>
</organism>
<dbReference type="InterPro" id="IPR006501">
    <property type="entry name" value="Pectinesterase_inhib_dom"/>
</dbReference>
<feature type="region of interest" description="Disordered" evidence="8">
    <location>
        <begin position="199"/>
        <end position="229"/>
    </location>
</feature>
<reference evidence="12" key="1">
    <citation type="journal article" date="2013" name="Nat. Genet.">
        <title>The Capsella rubella genome and the genomic consequences of rapid mating system evolution.</title>
        <authorList>
            <person name="Slotte T."/>
            <person name="Hazzouri K.M."/>
            <person name="Agren J.A."/>
            <person name="Koenig D."/>
            <person name="Maumus F."/>
            <person name="Guo Y.L."/>
            <person name="Steige K."/>
            <person name="Platts A.E."/>
            <person name="Escobar J.S."/>
            <person name="Newman L.K."/>
            <person name="Wang W."/>
            <person name="Mandakova T."/>
            <person name="Vello E."/>
            <person name="Smith L.M."/>
            <person name="Henz S.R."/>
            <person name="Steffen J."/>
            <person name="Takuno S."/>
            <person name="Brandvain Y."/>
            <person name="Coop G."/>
            <person name="Andolfatto P."/>
            <person name="Hu T.T."/>
            <person name="Blanchette M."/>
            <person name="Clark R.M."/>
            <person name="Quesneville H."/>
            <person name="Nordborg M."/>
            <person name="Gaut B.S."/>
            <person name="Lysak M.A."/>
            <person name="Jenkins J."/>
            <person name="Grimwood J."/>
            <person name="Chapman J."/>
            <person name="Prochnik S."/>
            <person name="Shu S."/>
            <person name="Rokhsar D."/>
            <person name="Schmutz J."/>
            <person name="Weigel D."/>
            <person name="Wright S.I."/>
        </authorList>
    </citation>
    <scope>NUCLEOTIDE SEQUENCE [LARGE SCALE GENOMIC DNA]</scope>
    <source>
        <strain evidence="12">cv. Monte Gargano</strain>
    </source>
</reference>
<keyword evidence="9" id="KW-1133">Transmembrane helix</keyword>
<evidence type="ECO:0000256" key="2">
    <source>
        <dbReference type="ARBA" id="ARBA00006027"/>
    </source>
</evidence>
<dbReference type="InterPro" id="IPR000070">
    <property type="entry name" value="Pectinesterase_cat"/>
</dbReference>
<dbReference type="SUPFAM" id="SSF101148">
    <property type="entry name" value="Plant invertase/pectin methylesterase inhibitor"/>
    <property type="match status" value="1"/>
</dbReference>
<evidence type="ECO:0000256" key="4">
    <source>
        <dbReference type="ARBA" id="ARBA00022801"/>
    </source>
</evidence>
<dbReference type="Gene3D" id="2.160.20.10">
    <property type="entry name" value="Single-stranded right-handed beta-helix, Pectin lyase-like"/>
    <property type="match status" value="1"/>
</dbReference>
<dbReference type="Proteomes" id="UP000029121">
    <property type="component" value="Unassembled WGS sequence"/>
</dbReference>
<dbReference type="FunFam" id="1.20.140.40:FF:000017">
    <property type="entry name" value="Pectinesterase"/>
    <property type="match status" value="1"/>
</dbReference>
<dbReference type="GO" id="GO:0045490">
    <property type="term" value="P:pectin catabolic process"/>
    <property type="evidence" value="ECO:0007669"/>
    <property type="project" value="UniProtKB-UniRule"/>
</dbReference>
<keyword evidence="12" id="KW-1185">Reference proteome</keyword>
<feature type="transmembrane region" description="Helical" evidence="9">
    <location>
        <begin position="12"/>
        <end position="29"/>
    </location>
</feature>
<dbReference type="GO" id="GO:0004857">
    <property type="term" value="F:enzyme inhibitor activity"/>
    <property type="evidence" value="ECO:0007669"/>
    <property type="project" value="InterPro"/>
</dbReference>
<evidence type="ECO:0000313" key="12">
    <source>
        <dbReference type="Proteomes" id="UP000029121"/>
    </source>
</evidence>
<comment type="similarity">
    <text evidence="2">In the N-terminal section; belongs to the PMEI family.</text>
</comment>
<feature type="domain" description="Pectinesterase inhibitor" evidence="10">
    <location>
        <begin position="72"/>
        <end position="194"/>
    </location>
</feature>
<dbReference type="SUPFAM" id="SSF51126">
    <property type="entry name" value="Pectin lyase-like"/>
    <property type="match status" value="1"/>
</dbReference>
<evidence type="ECO:0000313" key="11">
    <source>
        <dbReference type="EMBL" id="EOA16324.1"/>
    </source>
</evidence>
<keyword evidence="9" id="KW-0812">Transmembrane</keyword>
<dbReference type="EC" id="3.1.1.11" evidence="7"/>
<feature type="active site" evidence="6">
    <location>
        <position position="405"/>
    </location>
</feature>
<evidence type="ECO:0000256" key="3">
    <source>
        <dbReference type="ARBA" id="ARBA00007786"/>
    </source>
</evidence>
<dbReference type="KEGG" id="crb:17878616"/>
<dbReference type="GO" id="GO:0030599">
    <property type="term" value="F:pectinesterase activity"/>
    <property type="evidence" value="ECO:0007669"/>
    <property type="project" value="UniProtKB-UniRule"/>
</dbReference>
<dbReference type="InterPro" id="IPR011050">
    <property type="entry name" value="Pectin_lyase_fold/virulence"/>
</dbReference>
<dbReference type="Gene3D" id="1.20.140.40">
    <property type="entry name" value="Invertase/pectin methylesterase inhibitor family protein"/>
    <property type="match status" value="1"/>
</dbReference>
<comment type="similarity">
    <text evidence="3">In the C-terminal section; belongs to the pectinesterase family.</text>
</comment>
<evidence type="ECO:0000256" key="6">
    <source>
        <dbReference type="PROSITE-ProRule" id="PRU10040"/>
    </source>
</evidence>
<proteinExistence type="inferred from homology"/>
<dbReference type="STRING" id="81985.R0GHN4"/>
<dbReference type="UniPathway" id="UPA00545">
    <property type="reaction ID" value="UER00823"/>
</dbReference>
<comment type="pathway">
    <text evidence="1 7">Glycan metabolism; pectin degradation; 2-dehydro-3-deoxy-D-gluconate from pectin: step 1/5.</text>
</comment>
<keyword evidence="5 7" id="KW-0063">Aspartyl esterase</keyword>
<dbReference type="eggNOG" id="ENOG502QRGV">
    <property type="taxonomic scope" value="Eukaryota"/>
</dbReference>
<dbReference type="CDD" id="cd15799">
    <property type="entry name" value="PMEI-like_4"/>
    <property type="match status" value="1"/>
</dbReference>
<feature type="transmembrane region" description="Helical" evidence="9">
    <location>
        <begin position="41"/>
        <end position="61"/>
    </location>
</feature>
<accession>R0GHN4</accession>
<keyword evidence="9" id="KW-0472">Membrane</keyword>
<dbReference type="FunFam" id="2.160.20.10:FF:000001">
    <property type="entry name" value="Pectinesterase"/>
    <property type="match status" value="1"/>
</dbReference>
<feature type="compositionally biased region" description="Low complexity" evidence="8">
    <location>
        <begin position="203"/>
        <end position="215"/>
    </location>
</feature>
<evidence type="ECO:0000256" key="9">
    <source>
        <dbReference type="SAM" id="Phobius"/>
    </source>
</evidence>
<dbReference type="EMBL" id="KB870811">
    <property type="protein sequence ID" value="EOA16324.1"/>
    <property type="molecule type" value="Genomic_DNA"/>
</dbReference>
<sequence length="569" mass="64038">TSISSNSNHKLSFLFLFILFIIATNLSNFKKKKRERERREMSFLKYFLIFLIMFGLCVSSEENMQYEYLKVPASEFVSSINTIVEVIRQVSSILSQFADFSGDRRLQNAVSDCIDLLDFSTEELSWSASASENPKGKGNGTGNVASDTRTWLSAALSNQDTCMEGFDGTSGLVKTLVAGSLDQLYSMLRELLPLVQTDEKPTKPISKPGPIAKGPKAPPGRKLRDTEYDDDESLEFPDWVRSEDRKLLETKGKSYDVTVALDGTGNFTKIMDAIKEAPDYSSTRFVIYIKKGLYLENVEIKKKKWNIVMLGDGIDVTIISGSRSYVDGWTTFRSATFAVSGRGFLARDITFQNTAGPEKHQAVALRSDSDLSVFYRCAMRGYQDTLYTHTMRQFYRECTITGTVDFIFGDGTVVFQNCQILAKRGLPNQKNTITAQGRKDKNQPSGFSIQFSNISADADLVPYLNTTRTYLGRPWKLYSRTVFIRNNMSDVVRPEGWLEWNADFALDTLFYGEFMNYGPGAGLNSRVKWPGYHVFNNSDQATNFTVSQFIKGNLWLPSTGVTFSDGLNM</sequence>
<keyword evidence="4 7" id="KW-0378">Hydrolase</keyword>
<feature type="non-terminal residue" evidence="11">
    <location>
        <position position="1"/>
    </location>
</feature>
<gene>
    <name evidence="11" type="ORF">CARUB_v10004474mg</name>
</gene>
<dbReference type="SMART" id="SM00856">
    <property type="entry name" value="PMEI"/>
    <property type="match status" value="1"/>
</dbReference>
<evidence type="ECO:0000259" key="10">
    <source>
        <dbReference type="SMART" id="SM00856"/>
    </source>
</evidence>
<dbReference type="Pfam" id="PF04043">
    <property type="entry name" value="PMEI"/>
    <property type="match status" value="1"/>
</dbReference>
<dbReference type="InterPro" id="IPR035513">
    <property type="entry name" value="Invertase/methylesterase_inhib"/>
</dbReference>
<evidence type="ECO:0000256" key="7">
    <source>
        <dbReference type="RuleBase" id="RU000589"/>
    </source>
</evidence>
<protein>
    <recommendedName>
        <fullName evidence="7">Pectinesterase</fullName>
        <ecNumber evidence="7">3.1.1.11</ecNumber>
    </recommendedName>
</protein>
<evidence type="ECO:0000256" key="5">
    <source>
        <dbReference type="ARBA" id="ARBA00023085"/>
    </source>
</evidence>
<dbReference type="InterPro" id="IPR012334">
    <property type="entry name" value="Pectin_lyas_fold"/>
</dbReference>
<evidence type="ECO:0000256" key="8">
    <source>
        <dbReference type="SAM" id="MobiDB-lite"/>
    </source>
</evidence>
<dbReference type="PROSITE" id="PS00503">
    <property type="entry name" value="PECTINESTERASE_2"/>
    <property type="match status" value="1"/>
</dbReference>
<dbReference type="OrthoDB" id="2019149at2759"/>
<name>R0GHN4_9BRAS</name>
<dbReference type="Pfam" id="PF01095">
    <property type="entry name" value="Pectinesterase"/>
    <property type="match status" value="1"/>
</dbReference>
<comment type="catalytic activity">
    <reaction evidence="7">
        <text>[(1-&gt;4)-alpha-D-galacturonosyl methyl ester](n) + n H2O = [(1-&gt;4)-alpha-D-galacturonosyl](n) + n methanol + n H(+)</text>
        <dbReference type="Rhea" id="RHEA:22380"/>
        <dbReference type="Rhea" id="RHEA-COMP:14570"/>
        <dbReference type="Rhea" id="RHEA-COMP:14573"/>
        <dbReference type="ChEBI" id="CHEBI:15377"/>
        <dbReference type="ChEBI" id="CHEBI:15378"/>
        <dbReference type="ChEBI" id="CHEBI:17790"/>
        <dbReference type="ChEBI" id="CHEBI:140522"/>
        <dbReference type="ChEBI" id="CHEBI:140523"/>
        <dbReference type="EC" id="3.1.1.11"/>
    </reaction>
</comment>